<dbReference type="Proteomes" id="UP001159363">
    <property type="component" value="Chromosome 16"/>
</dbReference>
<feature type="region of interest" description="Disordered" evidence="1">
    <location>
        <begin position="221"/>
        <end position="241"/>
    </location>
</feature>
<evidence type="ECO:0000256" key="1">
    <source>
        <dbReference type="SAM" id="MobiDB-lite"/>
    </source>
</evidence>
<protein>
    <submittedName>
        <fullName evidence="2">Uncharacterized protein</fullName>
    </submittedName>
</protein>
<comment type="caution">
    <text evidence="2">The sequence shown here is derived from an EMBL/GenBank/DDBJ whole genome shotgun (WGS) entry which is preliminary data.</text>
</comment>
<sequence length="536" mass="58955">MDPSAPAGSALFAHWPQRFPPAGLLVCQLPVGWCAEHHSFSRSVRNMIGSSCGRPANSGIWGSPVVHSVLVWGGGMSWIWWALLGGMPTYLTPVDHASSGYPLVGQTDAAVVVGIRTHDTAYHVGPIPLARYPATIDGLPSTTYFTILKSIGVTPHVGHQRAPLYLIHDGLWQMASQGAKVFCWALVLTHQGEEAPYSSPEMGVRLDYGYGPLSNWVSAHRGGEPVSQGSGRHSPEERGLCPRDLLLPPAHRGQVEEGLVLVVGSAWAICTGIRDESRRIAEIKDHLVGFASDDAAVTRGMHSGVQITESLRNRLGDNVLSSLMRIQMKSPSVCDYDPDDAIQLSLHSSQRKCCPFQAPYAKREMGVGPSESDKDRRVKTEITVCSSNFAGMLTRRRSEERMYSIIRSPSHTLSSEMGEQRGLVMSRVGKKLPATSSNTIQHKSPKKRKMNSPTSEIQFDLNNTSSEPEGVYIHPTQVQILKNTLPRALKTLAGLRLTRLPDDFKLSSHWLPLPWQPSRSPYHYCARALCHNQILY</sequence>
<name>A0ABQ9G3H8_9NEOP</name>
<accession>A0ABQ9G3H8</accession>
<evidence type="ECO:0000313" key="2">
    <source>
        <dbReference type="EMBL" id="KAJ8865576.1"/>
    </source>
</evidence>
<organism evidence="2 3">
    <name type="scientific">Dryococelus australis</name>
    <dbReference type="NCBI Taxonomy" id="614101"/>
    <lineage>
        <taxon>Eukaryota</taxon>
        <taxon>Metazoa</taxon>
        <taxon>Ecdysozoa</taxon>
        <taxon>Arthropoda</taxon>
        <taxon>Hexapoda</taxon>
        <taxon>Insecta</taxon>
        <taxon>Pterygota</taxon>
        <taxon>Neoptera</taxon>
        <taxon>Polyneoptera</taxon>
        <taxon>Phasmatodea</taxon>
        <taxon>Verophasmatodea</taxon>
        <taxon>Anareolatae</taxon>
        <taxon>Phasmatidae</taxon>
        <taxon>Eurycanthinae</taxon>
        <taxon>Dryococelus</taxon>
    </lineage>
</organism>
<keyword evidence="3" id="KW-1185">Reference proteome</keyword>
<gene>
    <name evidence="2" type="ORF">PR048_033096</name>
</gene>
<reference evidence="2 3" key="1">
    <citation type="submission" date="2023-02" db="EMBL/GenBank/DDBJ databases">
        <title>LHISI_Scaffold_Assembly.</title>
        <authorList>
            <person name="Stuart O.P."/>
            <person name="Cleave R."/>
            <person name="Magrath M.J.L."/>
            <person name="Mikheyev A.S."/>
        </authorList>
    </citation>
    <scope>NUCLEOTIDE SEQUENCE [LARGE SCALE GENOMIC DNA]</scope>
    <source>
        <strain evidence="2">Daus_M_001</strain>
        <tissue evidence="2">Leg muscle</tissue>
    </source>
</reference>
<proteinExistence type="predicted"/>
<dbReference type="EMBL" id="JARBHB010000017">
    <property type="protein sequence ID" value="KAJ8865576.1"/>
    <property type="molecule type" value="Genomic_DNA"/>
</dbReference>
<evidence type="ECO:0000313" key="3">
    <source>
        <dbReference type="Proteomes" id="UP001159363"/>
    </source>
</evidence>